<dbReference type="Pfam" id="PF23559">
    <property type="entry name" value="WHD_DRP"/>
    <property type="match status" value="1"/>
</dbReference>
<dbReference type="InterPro" id="IPR041118">
    <property type="entry name" value="Rx_N"/>
</dbReference>
<keyword evidence="10" id="KW-1185">Reference proteome</keyword>
<keyword evidence="5" id="KW-0611">Plant defense</keyword>
<dbReference type="Gene3D" id="1.20.5.4130">
    <property type="match status" value="1"/>
</dbReference>
<dbReference type="InterPro" id="IPR036388">
    <property type="entry name" value="WH-like_DNA-bd_sf"/>
</dbReference>
<evidence type="ECO:0000313" key="9">
    <source>
        <dbReference type="EMBL" id="CAI9107963.1"/>
    </source>
</evidence>
<accession>A0AAV1DJP4</accession>
<dbReference type="Gene3D" id="1.10.10.10">
    <property type="entry name" value="Winged helix-like DNA-binding domain superfamily/Winged helix DNA-binding domain"/>
    <property type="match status" value="1"/>
</dbReference>
<dbReference type="FunFam" id="1.10.10.10:FF:000322">
    <property type="entry name" value="Probable disease resistance protein At1g63360"/>
    <property type="match status" value="1"/>
</dbReference>
<dbReference type="InterPro" id="IPR027417">
    <property type="entry name" value="P-loop_NTPase"/>
</dbReference>
<dbReference type="GO" id="GO:0005524">
    <property type="term" value="F:ATP binding"/>
    <property type="evidence" value="ECO:0007669"/>
    <property type="project" value="UniProtKB-KW"/>
</dbReference>
<dbReference type="PANTHER" id="PTHR15140">
    <property type="entry name" value="TUBULIN-SPECIFIC CHAPERONE E"/>
    <property type="match status" value="1"/>
</dbReference>
<dbReference type="CDD" id="cd14798">
    <property type="entry name" value="RX-CC_like"/>
    <property type="match status" value="1"/>
</dbReference>
<dbReference type="InterPro" id="IPR032675">
    <property type="entry name" value="LRR_dom_sf"/>
</dbReference>
<dbReference type="AlphaFoldDB" id="A0AAV1DJP4"/>
<keyword evidence="4" id="KW-0547">Nucleotide-binding</keyword>
<organism evidence="9 10">
    <name type="scientific">Oldenlandia corymbosa var. corymbosa</name>
    <dbReference type="NCBI Taxonomy" id="529605"/>
    <lineage>
        <taxon>Eukaryota</taxon>
        <taxon>Viridiplantae</taxon>
        <taxon>Streptophyta</taxon>
        <taxon>Embryophyta</taxon>
        <taxon>Tracheophyta</taxon>
        <taxon>Spermatophyta</taxon>
        <taxon>Magnoliopsida</taxon>
        <taxon>eudicotyledons</taxon>
        <taxon>Gunneridae</taxon>
        <taxon>Pentapetalae</taxon>
        <taxon>asterids</taxon>
        <taxon>lamiids</taxon>
        <taxon>Gentianales</taxon>
        <taxon>Rubiaceae</taxon>
        <taxon>Rubioideae</taxon>
        <taxon>Spermacoceae</taxon>
        <taxon>Hedyotis-Oldenlandia complex</taxon>
        <taxon>Oldenlandia</taxon>
    </lineage>
</organism>
<dbReference type="Pfam" id="PF18052">
    <property type="entry name" value="Rx_N"/>
    <property type="match status" value="1"/>
</dbReference>
<dbReference type="Proteomes" id="UP001161247">
    <property type="component" value="Chromosome 5"/>
</dbReference>
<evidence type="ECO:0000259" key="8">
    <source>
        <dbReference type="Pfam" id="PF23559"/>
    </source>
</evidence>
<proteinExistence type="inferred from homology"/>
<dbReference type="SUPFAM" id="SSF52058">
    <property type="entry name" value="L domain-like"/>
    <property type="match status" value="1"/>
</dbReference>
<evidence type="ECO:0000256" key="6">
    <source>
        <dbReference type="ARBA" id="ARBA00022840"/>
    </source>
</evidence>
<dbReference type="InterPro" id="IPR042197">
    <property type="entry name" value="Apaf_helical"/>
</dbReference>
<evidence type="ECO:0000313" key="10">
    <source>
        <dbReference type="Proteomes" id="UP001161247"/>
    </source>
</evidence>
<dbReference type="SUPFAM" id="SSF52540">
    <property type="entry name" value="P-loop containing nucleoside triphosphate hydrolases"/>
    <property type="match status" value="1"/>
</dbReference>
<evidence type="ECO:0000256" key="4">
    <source>
        <dbReference type="ARBA" id="ARBA00022741"/>
    </source>
</evidence>
<comment type="similarity">
    <text evidence="1">Belongs to the disease resistance NB-LRR family.</text>
</comment>
<evidence type="ECO:0000256" key="3">
    <source>
        <dbReference type="ARBA" id="ARBA00022737"/>
    </source>
</evidence>
<dbReference type="GO" id="GO:0051707">
    <property type="term" value="P:response to other organism"/>
    <property type="evidence" value="ECO:0007669"/>
    <property type="project" value="UniProtKB-ARBA"/>
</dbReference>
<reference evidence="9" key="1">
    <citation type="submission" date="2023-03" db="EMBL/GenBank/DDBJ databases">
        <authorList>
            <person name="Julca I."/>
        </authorList>
    </citation>
    <scope>NUCLEOTIDE SEQUENCE</scope>
</reference>
<dbReference type="GO" id="GO:0006952">
    <property type="term" value="P:defense response"/>
    <property type="evidence" value="ECO:0007669"/>
    <property type="project" value="UniProtKB-KW"/>
</dbReference>
<dbReference type="Gene3D" id="1.10.8.430">
    <property type="entry name" value="Helical domain of apoptotic protease-activating factors"/>
    <property type="match status" value="1"/>
</dbReference>
<dbReference type="EMBL" id="OX459122">
    <property type="protein sequence ID" value="CAI9107963.1"/>
    <property type="molecule type" value="Genomic_DNA"/>
</dbReference>
<evidence type="ECO:0000256" key="5">
    <source>
        <dbReference type="ARBA" id="ARBA00022821"/>
    </source>
</evidence>
<protein>
    <submittedName>
        <fullName evidence="9">OLC1v1007460C2</fullName>
    </submittedName>
</protein>
<dbReference type="Gene3D" id="3.80.10.10">
    <property type="entry name" value="Ribonuclease Inhibitor"/>
    <property type="match status" value="1"/>
</dbReference>
<feature type="domain" description="Disease resistance N-terminal" evidence="7">
    <location>
        <begin position="7"/>
        <end position="91"/>
    </location>
</feature>
<keyword evidence="2" id="KW-0433">Leucine-rich repeat</keyword>
<feature type="domain" description="Disease resistance protein winged helix" evidence="8">
    <location>
        <begin position="286"/>
        <end position="356"/>
    </location>
</feature>
<keyword evidence="3" id="KW-0677">Repeat</keyword>
<evidence type="ECO:0000259" key="7">
    <source>
        <dbReference type="Pfam" id="PF18052"/>
    </source>
</evidence>
<name>A0AAV1DJP4_OLDCO</name>
<evidence type="ECO:0000256" key="1">
    <source>
        <dbReference type="ARBA" id="ARBA00008894"/>
    </source>
</evidence>
<keyword evidence="6" id="KW-0067">ATP-binding</keyword>
<dbReference type="GO" id="GO:0043531">
    <property type="term" value="F:ADP binding"/>
    <property type="evidence" value="ECO:0007669"/>
    <property type="project" value="InterPro"/>
</dbReference>
<dbReference type="InterPro" id="IPR058922">
    <property type="entry name" value="WHD_DRP"/>
</dbReference>
<dbReference type="InterPro" id="IPR038005">
    <property type="entry name" value="RX-like_CC"/>
</dbReference>
<gene>
    <name evidence="9" type="ORF">OLC1_LOCUS16150</name>
</gene>
<dbReference type="PANTHER" id="PTHR15140:SF56">
    <property type="entry name" value="NB-ARC DOMAIN-CONTAINING PROTEIN"/>
    <property type="match status" value="1"/>
</dbReference>
<evidence type="ECO:0000256" key="2">
    <source>
        <dbReference type="ARBA" id="ARBA00022614"/>
    </source>
</evidence>
<sequence length="756" mass="85336">MAVPDAAVSFLLENVTQLLVYNVNLIGNVKENVEDLRKSLKLLQGSMNDLIKLDTQSKAVKETVQSIKELIWRAEDAIDSYRVQAAIQKKRPVVEKLFFGIAHYPAVLRELAKGVEDIGKEIDKINQFTLPNVCNQLQIAAMVNLSKPPAEAAPKEAVQSSHHTRHEDVAKYANPSPDSLYRLDFLSDENCQELLRWRVFRQNYCPPELMVHEKVIVAKCAGLPLAVVVIAGILLNHPDVVDWWKHVASSVRDYIARDATKTAEVIHLMYRHLPNYLKTCFLYLGVFREDFEIQVWKLVLMWISEGFIQNQDKFNLEVSAEQYLEELVHRNLVMVGQRRANGKIKTCRMHDTLREFCKKQAAEESLFGEIKAENLSPPTSSENQTVVDYQRLCINNVNLSTFLSGAPSGNCVRSLVACPKDASKLEARLVLNITKAFNLLRVLEMETLVISPRLHPDFCTLVLLQYVSISLEEGFIPPLFSNLLNLQTLIVTTKANTLEIKASIWDLPQFRHLHTNVSTIISAKPKGKEASQPNKNVQTLSSISPEICTKEVFVKTPNLKKLGVRGSISKLLQANDASNMFADLLQSLENLKLLNDDTESKVYRLPSKDKFPPQLTQLTLLNTLLNWRAISSLGELENLEVLRLKENACEGEIWNLGKEIFGRLKHLHIGRGDLMVWTASADNFPKLKSLELDCCSKLRGIPNELADITSLQSVALNCTNNQVAASARRLQLLKVERAKKAKIFDNFKVSVYPPDF</sequence>